<dbReference type="PANTHER" id="PTHR39639">
    <property type="entry name" value="CHROMOSOME 16, WHOLE GENOME SHOTGUN SEQUENCE"/>
    <property type="match status" value="1"/>
</dbReference>
<feature type="domain" description="GmrSD restriction endonucleases N-terminal" evidence="1">
    <location>
        <begin position="59"/>
        <end position="208"/>
    </location>
</feature>
<dbReference type="PANTHER" id="PTHR39639:SF1">
    <property type="entry name" value="DUF262 DOMAIN-CONTAINING PROTEIN"/>
    <property type="match status" value="1"/>
</dbReference>
<keyword evidence="3" id="KW-1185">Reference proteome</keyword>
<dbReference type="InterPro" id="IPR004919">
    <property type="entry name" value="GmrSD_N"/>
</dbReference>
<dbReference type="Pfam" id="PF03235">
    <property type="entry name" value="GmrSD_N"/>
    <property type="match status" value="1"/>
</dbReference>
<dbReference type="RefSeq" id="WP_169110143.1">
    <property type="nucleotide sequence ID" value="NZ_CP051684.1"/>
</dbReference>
<evidence type="ECO:0000259" key="1">
    <source>
        <dbReference type="Pfam" id="PF03235"/>
    </source>
</evidence>
<dbReference type="Proteomes" id="UP000503117">
    <property type="component" value="Chromosome"/>
</dbReference>
<dbReference type="EMBL" id="CP051684">
    <property type="protein sequence ID" value="QJD88757.1"/>
    <property type="molecule type" value="Genomic_DNA"/>
</dbReference>
<accession>A0ABX6M7E2</accession>
<name>A0ABX6M7E2_9BURK</name>
<evidence type="ECO:0000313" key="3">
    <source>
        <dbReference type="Proteomes" id="UP000503117"/>
    </source>
</evidence>
<organism evidence="2 3">
    <name type="scientific">Duganella dendranthematis</name>
    <dbReference type="NCBI Taxonomy" id="2728021"/>
    <lineage>
        <taxon>Bacteria</taxon>
        <taxon>Pseudomonadati</taxon>
        <taxon>Pseudomonadota</taxon>
        <taxon>Betaproteobacteria</taxon>
        <taxon>Burkholderiales</taxon>
        <taxon>Oxalobacteraceae</taxon>
        <taxon>Telluria group</taxon>
        <taxon>Duganella</taxon>
    </lineage>
</organism>
<gene>
    <name evidence="2" type="ORF">HH213_00685</name>
</gene>
<evidence type="ECO:0000313" key="2">
    <source>
        <dbReference type="EMBL" id="QJD88757.1"/>
    </source>
</evidence>
<protein>
    <submittedName>
        <fullName evidence="2">DUF262 domain-containing protein</fullName>
    </submittedName>
</protein>
<proteinExistence type="predicted"/>
<reference evidence="2 3" key="1">
    <citation type="submission" date="2020-04" db="EMBL/GenBank/DDBJ databases">
        <title>Genome sequencing of novel species.</title>
        <authorList>
            <person name="Heo J."/>
            <person name="Kim S.-J."/>
            <person name="Kim J.-S."/>
            <person name="Hong S.-B."/>
            <person name="Kwon S.-W."/>
        </authorList>
    </citation>
    <scope>NUCLEOTIDE SEQUENCE [LARGE SCALE GENOMIC DNA]</scope>
    <source>
        <strain evidence="2 3">AF9R3</strain>
    </source>
</reference>
<sequence>MTQSELTVNSLSDNDIEDWFEAEEADGPEAVLSDEELSQKYADTQIRIVRTSLDFTLHTLVASIKDKSYINIAPGYQRRARWDRRKKSLLIESFLMNIPVPPLFLFEKDYNQYEIMDGRQRLEAISEFLDNKYPLTGLEFWPELQGKRFTDLPGTVQRGLLRRTLNAVVLLAETSRSEDSVDIRLVLFRRLNTGGIKLNPQELRNALYPGIFNTALHELSREELFCDLWKIPKRTPKEDEQPATELLRNTLYRSMMDCELVLRFFGIRDAVAGKTKGSLRQIFDRTMERYSTLTVSQVDLLKSDFLGTLLRITRALSSHFHLLPDGRPSRPLYDAILVAANANPMIDLDIDSVAIKERLAAALAEPEKYEILVGRGNTLEAIKERVALATTILVG</sequence>